<keyword evidence="4" id="KW-0804">Transcription</keyword>
<evidence type="ECO:0000256" key="1">
    <source>
        <dbReference type="ARBA" id="ARBA00010641"/>
    </source>
</evidence>
<evidence type="ECO:0000256" key="4">
    <source>
        <dbReference type="ARBA" id="ARBA00023163"/>
    </source>
</evidence>
<dbReference type="PANTHER" id="PTHR43133:SF46">
    <property type="entry name" value="RNA POLYMERASE SIGMA-70 FACTOR ECF SUBFAMILY"/>
    <property type="match status" value="1"/>
</dbReference>
<keyword evidence="3" id="KW-0731">Sigma factor</keyword>
<proteinExistence type="inferred from homology"/>
<evidence type="ECO:0000313" key="9">
    <source>
        <dbReference type="Proteomes" id="UP000284379"/>
    </source>
</evidence>
<keyword evidence="5" id="KW-1133">Transmembrane helix</keyword>
<reference evidence="8 9" key="1">
    <citation type="submission" date="2018-08" db="EMBL/GenBank/DDBJ databases">
        <title>A genome reference for cultivated species of the human gut microbiota.</title>
        <authorList>
            <person name="Zou Y."/>
            <person name="Xue W."/>
            <person name="Luo G."/>
        </authorList>
    </citation>
    <scope>NUCLEOTIDE SEQUENCE [LARGE SCALE GENOMIC DNA]</scope>
    <source>
        <strain evidence="8 9">AM40-30BH</strain>
    </source>
</reference>
<evidence type="ECO:0000256" key="5">
    <source>
        <dbReference type="SAM" id="Phobius"/>
    </source>
</evidence>
<dbReference type="Pfam" id="PF08281">
    <property type="entry name" value="Sigma70_r4_2"/>
    <property type="match status" value="1"/>
</dbReference>
<feature type="domain" description="RNA polymerase sigma-70 region 2" evidence="6">
    <location>
        <begin position="25"/>
        <end position="90"/>
    </location>
</feature>
<name>A0A413VN03_9BACE</name>
<dbReference type="InterPro" id="IPR007627">
    <property type="entry name" value="RNA_pol_sigma70_r2"/>
</dbReference>
<dbReference type="Proteomes" id="UP000284379">
    <property type="component" value="Unassembled WGS sequence"/>
</dbReference>
<comment type="caution">
    <text evidence="8">The sequence shown here is derived from an EMBL/GenBank/DDBJ whole genome shotgun (WGS) entry which is preliminary data.</text>
</comment>
<accession>A0A413VN03</accession>
<dbReference type="Gene3D" id="1.10.10.10">
    <property type="entry name" value="Winged helix-like DNA-binding domain superfamily/Winged helix DNA-binding domain"/>
    <property type="match status" value="1"/>
</dbReference>
<gene>
    <name evidence="8" type="ORF">DW888_10885</name>
</gene>
<keyword evidence="5" id="KW-0472">Membrane</keyword>
<dbReference type="InterPro" id="IPR013324">
    <property type="entry name" value="RNA_pol_sigma_r3/r4-like"/>
</dbReference>
<evidence type="ECO:0000256" key="2">
    <source>
        <dbReference type="ARBA" id="ARBA00023015"/>
    </source>
</evidence>
<dbReference type="NCBIfam" id="TIGR02937">
    <property type="entry name" value="sigma70-ECF"/>
    <property type="match status" value="1"/>
</dbReference>
<keyword evidence="2" id="KW-0805">Transcription regulation</keyword>
<dbReference type="InterPro" id="IPR000792">
    <property type="entry name" value="Tscrpt_reg_LuxR_C"/>
</dbReference>
<dbReference type="GO" id="GO:0016987">
    <property type="term" value="F:sigma factor activity"/>
    <property type="evidence" value="ECO:0007669"/>
    <property type="project" value="UniProtKB-KW"/>
</dbReference>
<feature type="transmembrane region" description="Helical" evidence="5">
    <location>
        <begin position="182"/>
        <end position="198"/>
    </location>
</feature>
<dbReference type="InterPro" id="IPR036388">
    <property type="entry name" value="WH-like_DNA-bd_sf"/>
</dbReference>
<dbReference type="GO" id="GO:0006352">
    <property type="term" value="P:DNA-templated transcription initiation"/>
    <property type="evidence" value="ECO:0007669"/>
    <property type="project" value="InterPro"/>
</dbReference>
<dbReference type="NCBIfam" id="TIGR02985">
    <property type="entry name" value="Sig70_bacteroi1"/>
    <property type="match status" value="1"/>
</dbReference>
<dbReference type="PANTHER" id="PTHR43133">
    <property type="entry name" value="RNA POLYMERASE ECF-TYPE SIGMA FACTO"/>
    <property type="match status" value="1"/>
</dbReference>
<evidence type="ECO:0000313" key="8">
    <source>
        <dbReference type="EMBL" id="RHB34956.1"/>
    </source>
</evidence>
<evidence type="ECO:0000259" key="7">
    <source>
        <dbReference type="Pfam" id="PF08281"/>
    </source>
</evidence>
<protein>
    <submittedName>
        <fullName evidence="8">RNA polymerase sigma-70 factor</fullName>
    </submittedName>
</protein>
<dbReference type="GO" id="GO:0003677">
    <property type="term" value="F:DNA binding"/>
    <property type="evidence" value="ECO:0007669"/>
    <property type="project" value="InterPro"/>
</dbReference>
<dbReference type="Pfam" id="PF04542">
    <property type="entry name" value="Sigma70_r2"/>
    <property type="match status" value="1"/>
</dbReference>
<evidence type="ECO:0000256" key="3">
    <source>
        <dbReference type="ARBA" id="ARBA00023082"/>
    </source>
</evidence>
<dbReference type="InterPro" id="IPR014284">
    <property type="entry name" value="RNA_pol_sigma-70_dom"/>
</dbReference>
<dbReference type="SUPFAM" id="SSF88659">
    <property type="entry name" value="Sigma3 and sigma4 domains of RNA polymerase sigma factors"/>
    <property type="match status" value="1"/>
</dbReference>
<dbReference type="InterPro" id="IPR013249">
    <property type="entry name" value="RNA_pol_sigma70_r4_t2"/>
</dbReference>
<evidence type="ECO:0000259" key="6">
    <source>
        <dbReference type="Pfam" id="PF04542"/>
    </source>
</evidence>
<sequence length="199" mass="23407">MNPYHIETELLIQLRNGEHNAFRRLFDLYYALMCAIAYEYIEDEYICQGIAEDVLLSVWEKRKQLDINISLKGYLIRSVRNRSIDYLRSNVQETKVVRMSTIDEYETCFIADEELFDKIALLELEDKIEEIVSTLPVECRTVFQMSRFEGLSNQEIAERLNISINTVKYHIKKALSVLKEGLGDYLFAIVVAFVFLFRH</sequence>
<dbReference type="GeneID" id="69501852"/>
<dbReference type="CDD" id="cd06171">
    <property type="entry name" value="Sigma70_r4"/>
    <property type="match status" value="1"/>
</dbReference>
<dbReference type="InterPro" id="IPR014327">
    <property type="entry name" value="RNA_pol_sigma70_bacteroid"/>
</dbReference>
<dbReference type="Gene3D" id="1.10.1740.10">
    <property type="match status" value="1"/>
</dbReference>
<dbReference type="SUPFAM" id="SSF88946">
    <property type="entry name" value="Sigma2 domain of RNA polymerase sigma factors"/>
    <property type="match status" value="1"/>
</dbReference>
<keyword evidence="5" id="KW-0812">Transmembrane</keyword>
<organism evidence="8 9">
    <name type="scientific">Bacteroides nordii</name>
    <dbReference type="NCBI Taxonomy" id="291645"/>
    <lineage>
        <taxon>Bacteria</taxon>
        <taxon>Pseudomonadati</taxon>
        <taxon>Bacteroidota</taxon>
        <taxon>Bacteroidia</taxon>
        <taxon>Bacteroidales</taxon>
        <taxon>Bacteroidaceae</taxon>
        <taxon>Bacteroides</taxon>
    </lineage>
</organism>
<feature type="domain" description="RNA polymerase sigma factor 70 region 4 type 2" evidence="7">
    <location>
        <begin position="127"/>
        <end position="175"/>
    </location>
</feature>
<dbReference type="InterPro" id="IPR013325">
    <property type="entry name" value="RNA_pol_sigma_r2"/>
</dbReference>
<dbReference type="RefSeq" id="WP_002562637.1">
    <property type="nucleotide sequence ID" value="NZ_BMBN01000039.1"/>
</dbReference>
<dbReference type="PRINTS" id="PR00038">
    <property type="entry name" value="HTHLUXR"/>
</dbReference>
<dbReference type="AlphaFoldDB" id="A0A413VN03"/>
<dbReference type="InterPro" id="IPR039425">
    <property type="entry name" value="RNA_pol_sigma-70-like"/>
</dbReference>
<dbReference type="EMBL" id="QSGO01000007">
    <property type="protein sequence ID" value="RHB34956.1"/>
    <property type="molecule type" value="Genomic_DNA"/>
</dbReference>
<comment type="similarity">
    <text evidence="1">Belongs to the sigma-70 factor family. ECF subfamily.</text>
</comment>